<protein>
    <submittedName>
        <fullName evidence="3">Transglycosylase SLT domain protein</fullName>
    </submittedName>
</protein>
<sequence length="176" mass="19889">MISSNIKIFCALFCTTIIIGSWFSPQPNISSYKMWINKYACEFSIDENLVAATIMTESGGDVKAVSTKGARGVMQITPATAKRLCKKLQRPFSVAMLLQPQHNIFLGCYYLHNLLNTFDGCAVLALAAYNCGPNRVQSWLEKTPHLTTWEILETHASLETKHFVWSVLYRYGNRTR</sequence>
<reference evidence="3 4" key="1">
    <citation type="submission" date="2019-08" db="EMBL/GenBank/DDBJ databases">
        <title>Complete genome sequence of Candidatus Uab amorphum.</title>
        <authorList>
            <person name="Shiratori T."/>
            <person name="Suzuki S."/>
            <person name="Kakizawa Y."/>
            <person name="Ishida K."/>
        </authorList>
    </citation>
    <scope>NUCLEOTIDE SEQUENCE [LARGE SCALE GENOMIC DNA]</scope>
    <source>
        <strain evidence="3 4">SRT547</strain>
    </source>
</reference>
<dbReference type="InterPro" id="IPR023346">
    <property type="entry name" value="Lysozyme-like_dom_sf"/>
</dbReference>
<evidence type="ECO:0000313" key="3">
    <source>
        <dbReference type="EMBL" id="BBM83159.1"/>
    </source>
</evidence>
<dbReference type="PANTHER" id="PTHR37423">
    <property type="entry name" value="SOLUBLE LYTIC MUREIN TRANSGLYCOSYLASE-RELATED"/>
    <property type="match status" value="1"/>
</dbReference>
<dbReference type="CDD" id="cd16896">
    <property type="entry name" value="LT_Slt70-like"/>
    <property type="match status" value="1"/>
</dbReference>
<dbReference type="Pfam" id="PF01464">
    <property type="entry name" value="SLT"/>
    <property type="match status" value="1"/>
</dbReference>
<gene>
    <name evidence="3" type="ORF">UABAM_01510</name>
</gene>
<dbReference type="InterPro" id="IPR008258">
    <property type="entry name" value="Transglycosylase_SLT_dom_1"/>
</dbReference>
<evidence type="ECO:0000313" key="4">
    <source>
        <dbReference type="Proteomes" id="UP000326354"/>
    </source>
</evidence>
<dbReference type="SUPFAM" id="SSF53955">
    <property type="entry name" value="Lysozyme-like"/>
    <property type="match status" value="1"/>
</dbReference>
<comment type="similarity">
    <text evidence="1">Belongs to the transglycosylase Slt family.</text>
</comment>
<name>A0A5S9IJR9_UABAM</name>
<feature type="domain" description="Transglycosylase SLT" evidence="2">
    <location>
        <begin position="35"/>
        <end position="150"/>
    </location>
</feature>
<dbReference type="PANTHER" id="PTHR37423:SF2">
    <property type="entry name" value="MEMBRANE-BOUND LYTIC MUREIN TRANSGLYCOSYLASE C"/>
    <property type="match status" value="1"/>
</dbReference>
<evidence type="ECO:0000256" key="1">
    <source>
        <dbReference type="ARBA" id="ARBA00007734"/>
    </source>
</evidence>
<proteinExistence type="inferred from homology"/>
<evidence type="ECO:0000259" key="2">
    <source>
        <dbReference type="Pfam" id="PF01464"/>
    </source>
</evidence>
<dbReference type="AlphaFoldDB" id="A0A5S9IJR9"/>
<keyword evidence="4" id="KW-1185">Reference proteome</keyword>
<dbReference type="KEGG" id="uam:UABAM_01510"/>
<accession>A0A5S9IJR9</accession>
<dbReference type="EMBL" id="AP019860">
    <property type="protein sequence ID" value="BBM83159.1"/>
    <property type="molecule type" value="Genomic_DNA"/>
</dbReference>
<dbReference type="OrthoDB" id="9815002at2"/>
<dbReference type="Gene3D" id="1.10.530.10">
    <property type="match status" value="1"/>
</dbReference>
<dbReference type="Proteomes" id="UP000326354">
    <property type="component" value="Chromosome"/>
</dbReference>
<organism evidence="3 4">
    <name type="scientific">Uabimicrobium amorphum</name>
    <dbReference type="NCBI Taxonomy" id="2596890"/>
    <lineage>
        <taxon>Bacteria</taxon>
        <taxon>Pseudomonadati</taxon>
        <taxon>Planctomycetota</taxon>
        <taxon>Candidatus Uabimicrobiia</taxon>
        <taxon>Candidatus Uabimicrobiales</taxon>
        <taxon>Candidatus Uabimicrobiaceae</taxon>
        <taxon>Candidatus Uabimicrobium</taxon>
    </lineage>
</organism>